<evidence type="ECO:0000313" key="2">
    <source>
        <dbReference type="EMBL" id="PAV21304.1"/>
    </source>
</evidence>
<dbReference type="InParanoid" id="A0A286UP67"/>
<evidence type="ECO:0000313" key="3">
    <source>
        <dbReference type="Proteomes" id="UP000217199"/>
    </source>
</evidence>
<keyword evidence="1" id="KW-0812">Transmembrane</keyword>
<name>A0A286UP67_9AGAM</name>
<protein>
    <submittedName>
        <fullName evidence="2">Uncharacterized protein</fullName>
    </submittedName>
</protein>
<gene>
    <name evidence="2" type="ORF">PNOK_0393100</name>
</gene>
<dbReference type="AlphaFoldDB" id="A0A286UP67"/>
<sequence>MAIQKRKTAAEFRSQKHRKVVYPSLSLVINTFVLNYLLVHRRSLARVAYGIQGRYLEEREEHKAEDHLDWAMKTIDFRDEEDEPHFLAPLPHDAIHIDPYVLDQPSTGDGSTPPPLPPLPQAQPEVAIDSDSMISTLELDGPVKSEYIATSTDTPNSSTERTTRKGVIKGKKMFYIFLESMKAHLHPTKKRKKASN</sequence>
<proteinExistence type="predicted"/>
<keyword evidence="1" id="KW-1133">Transmembrane helix</keyword>
<comment type="caution">
    <text evidence="2">The sequence shown here is derived from an EMBL/GenBank/DDBJ whole genome shotgun (WGS) entry which is preliminary data.</text>
</comment>
<evidence type="ECO:0000256" key="1">
    <source>
        <dbReference type="SAM" id="Phobius"/>
    </source>
</evidence>
<organism evidence="2 3">
    <name type="scientific">Pyrrhoderma noxium</name>
    <dbReference type="NCBI Taxonomy" id="2282107"/>
    <lineage>
        <taxon>Eukaryota</taxon>
        <taxon>Fungi</taxon>
        <taxon>Dikarya</taxon>
        <taxon>Basidiomycota</taxon>
        <taxon>Agaricomycotina</taxon>
        <taxon>Agaricomycetes</taxon>
        <taxon>Hymenochaetales</taxon>
        <taxon>Hymenochaetaceae</taxon>
        <taxon>Pyrrhoderma</taxon>
    </lineage>
</organism>
<keyword evidence="3" id="KW-1185">Reference proteome</keyword>
<dbReference type="Proteomes" id="UP000217199">
    <property type="component" value="Unassembled WGS sequence"/>
</dbReference>
<keyword evidence="1" id="KW-0472">Membrane</keyword>
<accession>A0A286UP67</accession>
<feature type="transmembrane region" description="Helical" evidence="1">
    <location>
        <begin position="20"/>
        <end position="39"/>
    </location>
</feature>
<dbReference type="EMBL" id="NBII01000003">
    <property type="protein sequence ID" value="PAV21304.1"/>
    <property type="molecule type" value="Genomic_DNA"/>
</dbReference>
<reference evidence="2 3" key="1">
    <citation type="journal article" date="2017" name="Mol. Ecol.">
        <title>Comparative and population genomic landscape of Phellinus noxius: A hypervariable fungus causing root rot in trees.</title>
        <authorList>
            <person name="Chung C.L."/>
            <person name="Lee T.J."/>
            <person name="Akiba M."/>
            <person name="Lee H.H."/>
            <person name="Kuo T.H."/>
            <person name="Liu D."/>
            <person name="Ke H.M."/>
            <person name="Yokoi T."/>
            <person name="Roa M.B."/>
            <person name="Lu M.J."/>
            <person name="Chang Y.Y."/>
            <person name="Ann P.J."/>
            <person name="Tsai J.N."/>
            <person name="Chen C.Y."/>
            <person name="Tzean S.S."/>
            <person name="Ota Y."/>
            <person name="Hattori T."/>
            <person name="Sahashi N."/>
            <person name="Liou R.F."/>
            <person name="Kikuchi T."/>
            <person name="Tsai I.J."/>
        </authorList>
    </citation>
    <scope>NUCLEOTIDE SEQUENCE [LARGE SCALE GENOMIC DNA]</scope>
    <source>
        <strain evidence="2 3">FFPRI411160</strain>
    </source>
</reference>